<feature type="transmembrane region" description="Helical" evidence="9">
    <location>
        <begin position="177"/>
        <end position="196"/>
    </location>
</feature>
<dbReference type="EMBL" id="QNRH01000003">
    <property type="protein sequence ID" value="RBO95975.1"/>
    <property type="molecule type" value="Genomic_DNA"/>
</dbReference>
<dbReference type="GO" id="GO:0016020">
    <property type="term" value="C:membrane"/>
    <property type="evidence" value="ECO:0007669"/>
    <property type="project" value="InterPro"/>
</dbReference>
<evidence type="ECO:0000256" key="2">
    <source>
        <dbReference type="ARBA" id="ARBA00022448"/>
    </source>
</evidence>
<organism evidence="10 11">
    <name type="scientific">Pseudochrobactrum asaccharolyticum</name>
    <dbReference type="NCBI Taxonomy" id="354351"/>
    <lineage>
        <taxon>Bacteria</taxon>
        <taxon>Pseudomonadati</taxon>
        <taxon>Pseudomonadota</taxon>
        <taxon>Alphaproteobacteria</taxon>
        <taxon>Hyphomicrobiales</taxon>
        <taxon>Brucellaceae</taxon>
        <taxon>Pseudochrobactrum</taxon>
    </lineage>
</organism>
<evidence type="ECO:0000256" key="1">
    <source>
        <dbReference type="ARBA" id="ARBA00006430"/>
    </source>
</evidence>
<evidence type="ECO:0000256" key="5">
    <source>
        <dbReference type="ARBA" id="ARBA00022692"/>
    </source>
</evidence>
<accession>A0A366E1H8</accession>
<keyword evidence="2" id="KW-0813">Transport</keyword>
<keyword evidence="5 9" id="KW-0812">Transmembrane</keyword>
<dbReference type="RefSeq" id="WP_210207296.1">
    <property type="nucleotide sequence ID" value="NZ_JBHEEG010000004.1"/>
</dbReference>
<keyword evidence="6" id="KW-0769">Symport</keyword>
<dbReference type="Pfam" id="PF03812">
    <property type="entry name" value="KdgT"/>
    <property type="match status" value="1"/>
</dbReference>
<dbReference type="InterPro" id="IPR004684">
    <property type="entry name" value="2keto-3dGluconate_permease"/>
</dbReference>
<evidence type="ECO:0000256" key="6">
    <source>
        <dbReference type="ARBA" id="ARBA00022847"/>
    </source>
</evidence>
<name>A0A366E1H8_9HYPH</name>
<feature type="transmembrane region" description="Helical" evidence="9">
    <location>
        <begin position="53"/>
        <end position="74"/>
    </location>
</feature>
<evidence type="ECO:0000256" key="3">
    <source>
        <dbReference type="ARBA" id="ARBA00022475"/>
    </source>
</evidence>
<keyword evidence="7 9" id="KW-1133">Transmembrane helix</keyword>
<evidence type="ECO:0000313" key="11">
    <source>
        <dbReference type="Proteomes" id="UP000252893"/>
    </source>
</evidence>
<gene>
    <name evidence="10" type="ORF">DFR47_103540</name>
</gene>
<comment type="caution">
    <text evidence="10">The sequence shown here is derived from an EMBL/GenBank/DDBJ whole genome shotgun (WGS) entry which is preliminary data.</text>
</comment>
<feature type="transmembrane region" description="Helical" evidence="9">
    <location>
        <begin position="86"/>
        <end position="107"/>
    </location>
</feature>
<feature type="transmembrane region" description="Helical" evidence="9">
    <location>
        <begin position="113"/>
        <end position="136"/>
    </location>
</feature>
<feature type="transmembrane region" description="Helical" evidence="9">
    <location>
        <begin position="233"/>
        <end position="256"/>
    </location>
</feature>
<keyword evidence="3" id="KW-1003">Cell membrane</keyword>
<evidence type="ECO:0000256" key="7">
    <source>
        <dbReference type="ARBA" id="ARBA00022989"/>
    </source>
</evidence>
<proteinExistence type="inferred from homology"/>
<reference evidence="10 11" key="1">
    <citation type="submission" date="2018-06" db="EMBL/GenBank/DDBJ databases">
        <title>Genomic Encyclopedia of Type Strains, Phase IV (KMG-IV): sequencing the most valuable type-strain genomes for metagenomic binning, comparative biology and taxonomic classification.</title>
        <authorList>
            <person name="Goeker M."/>
        </authorList>
    </citation>
    <scope>NUCLEOTIDE SEQUENCE [LARGE SCALE GENOMIC DNA]</scope>
    <source>
        <strain evidence="10 11">DSM 25619</strain>
    </source>
</reference>
<dbReference type="AlphaFoldDB" id="A0A366E1H8"/>
<feature type="transmembrane region" description="Helical" evidence="9">
    <location>
        <begin position="21"/>
        <end position="41"/>
    </location>
</feature>
<sequence>MSSAHTESRGLMSSLGHILNKIPGALMIVPLFLGATINTFWPEVLNVGSFTTALFRDGTGALLGLFFFCMGAQIDFRQTSATLQKGAAILLGKAFIGGSIGLLVAFYAPSGTLWGLTPLAIIAGMTNSNSALYVALTKQFGNASDRGAVSVISLNDGPFITLLILGTAGLAAFPMEMLIGCLLPLLIGFVVGNFSSEARKFLASGESLLIPFLGFVVGRGIDFSMLLQAGMQGVLLGIATVICSGLFAMLFLQIMYVITRRPHATRNLISGAAESTVAGNAVATPAAVALLDPSYKAIEAISTSQVAAATITTALLVPFLVVAISRWQHARGISPEAEEHWINTGSVEGAPVPKRAQPARA</sequence>
<feature type="transmembrane region" description="Helical" evidence="9">
    <location>
        <begin position="208"/>
        <end position="227"/>
    </location>
</feature>
<evidence type="ECO:0000256" key="9">
    <source>
        <dbReference type="SAM" id="Phobius"/>
    </source>
</evidence>
<feature type="transmembrane region" description="Helical" evidence="9">
    <location>
        <begin position="268"/>
        <end position="291"/>
    </location>
</feature>
<comment type="similarity">
    <text evidence="1">Belongs to the KdgT transporter family.</text>
</comment>
<keyword evidence="4" id="KW-0762">Sugar transport</keyword>
<evidence type="ECO:0000256" key="4">
    <source>
        <dbReference type="ARBA" id="ARBA00022597"/>
    </source>
</evidence>
<protein>
    <submittedName>
        <fullName evidence="10">2-keto-3-deoxygluconate permease</fullName>
    </submittedName>
</protein>
<dbReference type="GO" id="GO:0015649">
    <property type="term" value="F:2-keto-3-deoxygluconate:proton symporter activity"/>
    <property type="evidence" value="ECO:0007669"/>
    <property type="project" value="InterPro"/>
</dbReference>
<feature type="transmembrane region" description="Helical" evidence="9">
    <location>
        <begin position="148"/>
        <end position="171"/>
    </location>
</feature>
<dbReference type="Proteomes" id="UP000252893">
    <property type="component" value="Unassembled WGS sequence"/>
</dbReference>
<feature type="transmembrane region" description="Helical" evidence="9">
    <location>
        <begin position="303"/>
        <end position="324"/>
    </location>
</feature>
<evidence type="ECO:0000313" key="10">
    <source>
        <dbReference type="EMBL" id="RBO95975.1"/>
    </source>
</evidence>
<keyword evidence="11" id="KW-1185">Reference proteome</keyword>
<evidence type="ECO:0000256" key="8">
    <source>
        <dbReference type="ARBA" id="ARBA00023136"/>
    </source>
</evidence>
<keyword evidence="8 9" id="KW-0472">Membrane</keyword>